<evidence type="ECO:0000259" key="2">
    <source>
        <dbReference type="Pfam" id="PF20151"/>
    </source>
</evidence>
<gene>
    <name evidence="3" type="ORF">FA13DRAFT_1814930</name>
</gene>
<dbReference type="OrthoDB" id="2919028at2759"/>
<dbReference type="Pfam" id="PF20151">
    <property type="entry name" value="DUF6533"/>
    <property type="match status" value="1"/>
</dbReference>
<proteinExistence type="predicted"/>
<dbReference type="InterPro" id="IPR045340">
    <property type="entry name" value="DUF6533"/>
</dbReference>
<accession>A0A4Y7T792</accession>
<keyword evidence="1" id="KW-1133">Transmembrane helix</keyword>
<evidence type="ECO:0000313" key="3">
    <source>
        <dbReference type="EMBL" id="TEB29824.1"/>
    </source>
</evidence>
<protein>
    <recommendedName>
        <fullName evidence="2">DUF6533 domain-containing protein</fullName>
    </recommendedName>
</protein>
<name>A0A4Y7T792_COPMI</name>
<sequence>MSSAPSIEELIADRKSAFSTHCIGLAALTLYFCDYIQSFEAEVGLIWGKSWTLGKVLFFMLRYLTAFDVIFGNYLDDLYWIAPEKYGPIAFPSSVVANVFALVVPYSQLGVFFLCIYCLLGAKKKWKITFIVLFTLMGIFSATLMINHLVRVAIKASDTSLFRVIGNYWVFARNLIVFMIGSAAIYKRYRDSVKGADANGESIANCYRASGWPILLSWGPRNESLGVYLLHTWVPGRNQSSGLLWEHWPRAQYDFRMPYAHQPQEDHQRARDASWELFCYAV</sequence>
<reference evidence="3 4" key="1">
    <citation type="journal article" date="2019" name="Nat. Ecol. Evol.">
        <title>Megaphylogeny resolves global patterns of mushroom evolution.</title>
        <authorList>
            <person name="Varga T."/>
            <person name="Krizsan K."/>
            <person name="Foldi C."/>
            <person name="Dima B."/>
            <person name="Sanchez-Garcia M."/>
            <person name="Sanchez-Ramirez S."/>
            <person name="Szollosi G.J."/>
            <person name="Szarkandi J.G."/>
            <person name="Papp V."/>
            <person name="Albert L."/>
            <person name="Andreopoulos W."/>
            <person name="Angelini C."/>
            <person name="Antonin V."/>
            <person name="Barry K.W."/>
            <person name="Bougher N.L."/>
            <person name="Buchanan P."/>
            <person name="Buyck B."/>
            <person name="Bense V."/>
            <person name="Catcheside P."/>
            <person name="Chovatia M."/>
            <person name="Cooper J."/>
            <person name="Damon W."/>
            <person name="Desjardin D."/>
            <person name="Finy P."/>
            <person name="Geml J."/>
            <person name="Haridas S."/>
            <person name="Hughes K."/>
            <person name="Justo A."/>
            <person name="Karasinski D."/>
            <person name="Kautmanova I."/>
            <person name="Kiss B."/>
            <person name="Kocsube S."/>
            <person name="Kotiranta H."/>
            <person name="LaButti K.M."/>
            <person name="Lechner B.E."/>
            <person name="Liimatainen K."/>
            <person name="Lipzen A."/>
            <person name="Lukacs Z."/>
            <person name="Mihaltcheva S."/>
            <person name="Morgado L.N."/>
            <person name="Niskanen T."/>
            <person name="Noordeloos M.E."/>
            <person name="Ohm R.A."/>
            <person name="Ortiz-Santana B."/>
            <person name="Ovrebo C."/>
            <person name="Racz N."/>
            <person name="Riley R."/>
            <person name="Savchenko A."/>
            <person name="Shiryaev A."/>
            <person name="Soop K."/>
            <person name="Spirin V."/>
            <person name="Szebenyi C."/>
            <person name="Tomsovsky M."/>
            <person name="Tulloss R.E."/>
            <person name="Uehling J."/>
            <person name="Grigoriev I.V."/>
            <person name="Vagvolgyi C."/>
            <person name="Papp T."/>
            <person name="Martin F.M."/>
            <person name="Miettinen O."/>
            <person name="Hibbett D.S."/>
            <person name="Nagy L.G."/>
        </authorList>
    </citation>
    <scope>NUCLEOTIDE SEQUENCE [LARGE SCALE GENOMIC DNA]</scope>
    <source>
        <strain evidence="3 4">FP101781</strain>
    </source>
</reference>
<comment type="caution">
    <text evidence="3">The sequence shown here is derived from an EMBL/GenBank/DDBJ whole genome shotgun (WGS) entry which is preliminary data.</text>
</comment>
<feature type="transmembrane region" description="Helical" evidence="1">
    <location>
        <begin position="166"/>
        <end position="186"/>
    </location>
</feature>
<evidence type="ECO:0000256" key="1">
    <source>
        <dbReference type="SAM" id="Phobius"/>
    </source>
</evidence>
<feature type="transmembrane region" description="Helical" evidence="1">
    <location>
        <begin position="95"/>
        <end position="120"/>
    </location>
</feature>
<evidence type="ECO:0000313" key="4">
    <source>
        <dbReference type="Proteomes" id="UP000298030"/>
    </source>
</evidence>
<feature type="domain" description="DUF6533" evidence="2">
    <location>
        <begin position="22"/>
        <end position="65"/>
    </location>
</feature>
<organism evidence="3 4">
    <name type="scientific">Coprinellus micaceus</name>
    <name type="common">Glistening ink-cap mushroom</name>
    <name type="synonym">Coprinus micaceus</name>
    <dbReference type="NCBI Taxonomy" id="71717"/>
    <lineage>
        <taxon>Eukaryota</taxon>
        <taxon>Fungi</taxon>
        <taxon>Dikarya</taxon>
        <taxon>Basidiomycota</taxon>
        <taxon>Agaricomycotina</taxon>
        <taxon>Agaricomycetes</taxon>
        <taxon>Agaricomycetidae</taxon>
        <taxon>Agaricales</taxon>
        <taxon>Agaricineae</taxon>
        <taxon>Psathyrellaceae</taxon>
        <taxon>Coprinellus</taxon>
    </lineage>
</organism>
<keyword evidence="1" id="KW-0472">Membrane</keyword>
<dbReference type="EMBL" id="QPFP01000025">
    <property type="protein sequence ID" value="TEB29824.1"/>
    <property type="molecule type" value="Genomic_DNA"/>
</dbReference>
<dbReference type="Proteomes" id="UP000298030">
    <property type="component" value="Unassembled WGS sequence"/>
</dbReference>
<keyword evidence="4" id="KW-1185">Reference proteome</keyword>
<keyword evidence="1" id="KW-0812">Transmembrane</keyword>
<feature type="transmembrane region" description="Helical" evidence="1">
    <location>
        <begin position="127"/>
        <end position="146"/>
    </location>
</feature>
<dbReference type="AlphaFoldDB" id="A0A4Y7T792"/>